<proteinExistence type="predicted"/>
<dbReference type="InterPro" id="IPR036163">
    <property type="entry name" value="HMA_dom_sf"/>
</dbReference>
<evidence type="ECO:0000259" key="1">
    <source>
        <dbReference type="PROSITE" id="PS50846"/>
    </source>
</evidence>
<name>A0ABV7FD58_9GAMM</name>
<comment type="caution">
    <text evidence="2">The sequence shown here is derived from an EMBL/GenBank/DDBJ whole genome shotgun (WGS) entry which is preliminary data.</text>
</comment>
<evidence type="ECO:0000313" key="2">
    <source>
        <dbReference type="EMBL" id="MFC3115561.1"/>
    </source>
</evidence>
<dbReference type="SUPFAM" id="SSF55008">
    <property type="entry name" value="HMA, heavy metal-associated domain"/>
    <property type="match status" value="1"/>
</dbReference>
<dbReference type="Gene3D" id="3.30.70.100">
    <property type="match status" value="1"/>
</dbReference>
<dbReference type="PROSITE" id="PS50846">
    <property type="entry name" value="HMA_2"/>
    <property type="match status" value="1"/>
</dbReference>
<dbReference type="CDD" id="cd00371">
    <property type="entry name" value="HMA"/>
    <property type="match status" value="1"/>
</dbReference>
<dbReference type="RefSeq" id="WP_378117968.1">
    <property type="nucleotide sequence ID" value="NZ_JBHRTF010000003.1"/>
</dbReference>
<dbReference type="EMBL" id="JBHRTF010000003">
    <property type="protein sequence ID" value="MFC3115561.1"/>
    <property type="molecule type" value="Genomic_DNA"/>
</dbReference>
<dbReference type="Pfam" id="PF00403">
    <property type="entry name" value="HMA"/>
    <property type="match status" value="1"/>
</dbReference>
<keyword evidence="3" id="KW-1185">Reference proteome</keyword>
<sequence length="73" mass="7872">MQLFHVETMTCQGCAAAITRALQAVDGTALIQTFPSIRLVKIQSDLDQPTLIEAFANAGYPAEPYTGDQRGES</sequence>
<protein>
    <submittedName>
        <fullName evidence="2">Heavy-metal-associated domain-containing protein</fullName>
    </submittedName>
</protein>
<reference evidence="3" key="1">
    <citation type="journal article" date="2019" name="Int. J. Syst. Evol. Microbiol.">
        <title>The Global Catalogue of Microorganisms (GCM) 10K type strain sequencing project: providing services to taxonomists for standard genome sequencing and annotation.</title>
        <authorList>
            <consortium name="The Broad Institute Genomics Platform"/>
            <consortium name="The Broad Institute Genome Sequencing Center for Infectious Disease"/>
            <person name="Wu L."/>
            <person name="Ma J."/>
        </authorList>
    </citation>
    <scope>NUCLEOTIDE SEQUENCE [LARGE SCALE GENOMIC DNA]</scope>
    <source>
        <strain evidence="3">KCTC 52237</strain>
    </source>
</reference>
<dbReference type="InterPro" id="IPR006121">
    <property type="entry name" value="HMA_dom"/>
</dbReference>
<organism evidence="2 3">
    <name type="scientific">Cellvibrio fontiphilus</name>
    <dbReference type="NCBI Taxonomy" id="1815559"/>
    <lineage>
        <taxon>Bacteria</taxon>
        <taxon>Pseudomonadati</taxon>
        <taxon>Pseudomonadota</taxon>
        <taxon>Gammaproteobacteria</taxon>
        <taxon>Cellvibrionales</taxon>
        <taxon>Cellvibrionaceae</taxon>
        <taxon>Cellvibrio</taxon>
    </lineage>
</organism>
<gene>
    <name evidence="2" type="ORF">ACFODX_08335</name>
</gene>
<feature type="domain" description="HMA" evidence="1">
    <location>
        <begin position="1"/>
        <end position="63"/>
    </location>
</feature>
<accession>A0ABV7FD58</accession>
<dbReference type="Proteomes" id="UP001595555">
    <property type="component" value="Unassembled WGS sequence"/>
</dbReference>
<evidence type="ECO:0000313" key="3">
    <source>
        <dbReference type="Proteomes" id="UP001595555"/>
    </source>
</evidence>